<comment type="caution">
    <text evidence="1">The sequence shown here is derived from an EMBL/GenBank/DDBJ whole genome shotgun (WGS) entry which is preliminary data.</text>
</comment>
<organism evidence="1 2">
    <name type="scientific">Candidatus Vagococcus giribetii</name>
    <dbReference type="NCBI Taxonomy" id="2230876"/>
    <lineage>
        <taxon>Bacteria</taxon>
        <taxon>Bacillati</taxon>
        <taxon>Bacillota</taxon>
        <taxon>Bacilli</taxon>
        <taxon>Lactobacillales</taxon>
        <taxon>Enterococcaceae</taxon>
        <taxon>Vagococcus</taxon>
    </lineage>
</organism>
<evidence type="ECO:0000313" key="2">
    <source>
        <dbReference type="Proteomes" id="UP000664857"/>
    </source>
</evidence>
<reference evidence="1 2" key="1">
    <citation type="submission" date="2021-03" db="EMBL/GenBank/DDBJ databases">
        <title>Enterococcal diversity collection.</title>
        <authorList>
            <person name="Gilmore M.S."/>
            <person name="Schwartzman J."/>
            <person name="Van Tyne D."/>
            <person name="Martin M."/>
            <person name="Earl A.M."/>
            <person name="Manson A.L."/>
            <person name="Straub T."/>
            <person name="Salamzade R."/>
            <person name="Saavedra J."/>
            <person name="Lebreton F."/>
            <person name="Prichula J."/>
            <person name="Schaufler K."/>
            <person name="Gaca A."/>
            <person name="Sgardioli B."/>
            <person name="Wagenaar J."/>
            <person name="Strong T."/>
        </authorList>
    </citation>
    <scope>NUCLEOTIDE SEQUENCE [LARGE SCALE GENOMIC DNA]</scope>
    <source>
        <strain evidence="1 2">DIV0080</strain>
    </source>
</reference>
<protein>
    <submittedName>
        <fullName evidence="1">Uncharacterized protein</fullName>
    </submittedName>
</protein>
<gene>
    <name evidence="1" type="ORF">DOK76_13040</name>
</gene>
<evidence type="ECO:0000313" key="1">
    <source>
        <dbReference type="EMBL" id="MBO0477991.1"/>
    </source>
</evidence>
<proteinExistence type="predicted"/>
<dbReference type="EMBL" id="JAFLVX010000050">
    <property type="protein sequence ID" value="MBO0477991.1"/>
    <property type="molecule type" value="Genomic_DNA"/>
</dbReference>
<accession>A0ABS3HW57</accession>
<sequence>MELEVLNETEESFIEMLNLYDEEDAENIRYEELISHINIKLSDISRINNQNLWNKIFEFEKYKFNWLNLMTFKTSEKVDLEYLRDIFNDSSIIPHLKKDYGQFSDKTKSDIKYLLRGLVDKEIIDVNNDNLEVLKLSKYDAFDLNKPSIEFLISNDLVAFNIETIERFREFDLQAELLLNYQNEYIENANKIMLTVSEIACLIKGWNDSDKSRLIELLFNKEFPELFVDQEFIETLLSEKILITDGQMNKLINLNSSMDSVQEYFIFNMNKGTLGQETIDTVLEAIYITSIDTLTSDDFEVIFSQSFDSELFVKYMNFVFRKFKYTDEQYEIVETWLKKQEIPYNQLYIDGRMREIVLEDNSIIRELMDNLIDVGIVSSYKEKEPGKISVYVKRNKPESKVEVKLL</sequence>
<dbReference type="Proteomes" id="UP000664857">
    <property type="component" value="Unassembled WGS sequence"/>
</dbReference>
<dbReference type="RefSeq" id="WP_206968463.1">
    <property type="nucleotide sequence ID" value="NZ_JAFLVX010000050.1"/>
</dbReference>
<keyword evidence="2" id="KW-1185">Reference proteome</keyword>
<name>A0ABS3HW57_9ENTE</name>